<feature type="transmembrane region" description="Helical" evidence="7">
    <location>
        <begin position="91"/>
        <end position="112"/>
    </location>
</feature>
<feature type="domain" description="ABC transmembrane type-1" evidence="9">
    <location>
        <begin position="37"/>
        <end position="337"/>
    </location>
</feature>
<dbReference type="Proteomes" id="UP001501153">
    <property type="component" value="Unassembled WGS sequence"/>
</dbReference>
<dbReference type="InterPro" id="IPR017871">
    <property type="entry name" value="ABC_transporter-like_CS"/>
</dbReference>
<dbReference type="PROSITE" id="PS50893">
    <property type="entry name" value="ABC_TRANSPORTER_2"/>
    <property type="match status" value="1"/>
</dbReference>
<dbReference type="Gene3D" id="3.40.50.300">
    <property type="entry name" value="P-loop containing nucleotide triphosphate hydrolases"/>
    <property type="match status" value="1"/>
</dbReference>
<dbReference type="SUPFAM" id="SSF52540">
    <property type="entry name" value="P-loop containing nucleoside triphosphate hydrolases"/>
    <property type="match status" value="1"/>
</dbReference>
<gene>
    <name evidence="10" type="ORF">GCM10023185_10550</name>
</gene>
<evidence type="ECO:0000256" key="3">
    <source>
        <dbReference type="ARBA" id="ARBA00022741"/>
    </source>
</evidence>
<dbReference type="PROSITE" id="PS00211">
    <property type="entry name" value="ABC_TRANSPORTER_1"/>
    <property type="match status" value="1"/>
</dbReference>
<dbReference type="PANTHER" id="PTHR43394">
    <property type="entry name" value="ATP-DEPENDENT PERMEASE MDL1, MITOCHONDRIAL"/>
    <property type="match status" value="1"/>
</dbReference>
<sequence>MLQKYPNFSDTAPHFRLPLRALASVNPFIYRYKWHFLGGVLFVALSTLLAIFPAQLVRYAFDLVNEGIDLYHLYAGTRAQTGVYELFGRNVLFYGMLIIVLALLRGIFLFFMRQTLIVMSRHIENDQKNQIFQHYQSLPLSFYRRNSTGDLMSRIAEDVSRVRMYLGPAIMYFLQLVLLFLLIVPLMLLVNVKLTLYTLLPLPILSVSIFYINNVIQRKSDEIQKALAGMTTFVQEAFSGIRVLKSFVRQQDSHEQFTKASNHYKDKSLSLNFVNALFFPLILFLVGLSTLITVWVGGQEVIRGTITTGTIAEFLIYVNLLTWPVTALGWTSSLVQRAEASQARINEFLDQKTDIISRQDIKREIQGDIVFEEVSFTYPDTGIEALKNVSFRIRPGQTLAVIGNTGSGKSTIAALLCRLYDVTAGSISVDGTDVRDYALTSLREQIGYVPQDVFLFSDTIRNNINFGLDQPDEARMLQAAKDADVYANITAFPEGFDTKVGERGITLSGGQKQRVSMARALVKEPKILILDDSLSAVDTKTENAILGSLQRIMANRTSLIISHRVSSVKLADEILVLDDGVIVQHGTHEALMAEPEGLYRALYERQLQTEEA</sequence>
<feature type="transmembrane region" description="Helical" evidence="7">
    <location>
        <begin position="170"/>
        <end position="190"/>
    </location>
</feature>
<keyword evidence="6 7" id="KW-0472">Membrane</keyword>
<dbReference type="Gene3D" id="1.20.1560.10">
    <property type="entry name" value="ABC transporter type 1, transmembrane domain"/>
    <property type="match status" value="1"/>
</dbReference>
<evidence type="ECO:0000256" key="2">
    <source>
        <dbReference type="ARBA" id="ARBA00022692"/>
    </source>
</evidence>
<dbReference type="PANTHER" id="PTHR43394:SF1">
    <property type="entry name" value="ATP-BINDING CASSETTE SUB-FAMILY B MEMBER 10, MITOCHONDRIAL"/>
    <property type="match status" value="1"/>
</dbReference>
<dbReference type="CDD" id="cd18541">
    <property type="entry name" value="ABC_6TM_TmrB_like"/>
    <property type="match status" value="1"/>
</dbReference>
<comment type="subcellular location">
    <subcellularLocation>
        <location evidence="1">Cell membrane</location>
        <topology evidence="1">Multi-pass membrane protein</topology>
    </subcellularLocation>
</comment>
<evidence type="ECO:0000259" key="8">
    <source>
        <dbReference type="PROSITE" id="PS50893"/>
    </source>
</evidence>
<comment type="caution">
    <text evidence="10">The sequence shown here is derived from an EMBL/GenBank/DDBJ whole genome shotgun (WGS) entry which is preliminary data.</text>
</comment>
<evidence type="ECO:0000256" key="1">
    <source>
        <dbReference type="ARBA" id="ARBA00004651"/>
    </source>
</evidence>
<evidence type="ECO:0000313" key="11">
    <source>
        <dbReference type="Proteomes" id="UP001501153"/>
    </source>
</evidence>
<dbReference type="EMBL" id="BAABGZ010000013">
    <property type="protein sequence ID" value="GAA4351683.1"/>
    <property type="molecule type" value="Genomic_DNA"/>
</dbReference>
<feature type="transmembrane region" description="Helical" evidence="7">
    <location>
        <begin position="36"/>
        <end position="56"/>
    </location>
</feature>
<evidence type="ECO:0000313" key="10">
    <source>
        <dbReference type="EMBL" id="GAA4351683.1"/>
    </source>
</evidence>
<dbReference type="SMART" id="SM00382">
    <property type="entry name" value="AAA"/>
    <property type="match status" value="1"/>
</dbReference>
<evidence type="ECO:0000256" key="6">
    <source>
        <dbReference type="ARBA" id="ARBA00023136"/>
    </source>
</evidence>
<feature type="transmembrane region" description="Helical" evidence="7">
    <location>
        <begin position="196"/>
        <end position="216"/>
    </location>
</feature>
<dbReference type="SUPFAM" id="SSF90123">
    <property type="entry name" value="ABC transporter transmembrane region"/>
    <property type="match status" value="1"/>
</dbReference>
<keyword evidence="3" id="KW-0547">Nucleotide-binding</keyword>
<reference evidence="11" key="1">
    <citation type="journal article" date="2019" name="Int. J. Syst. Evol. Microbiol.">
        <title>The Global Catalogue of Microorganisms (GCM) 10K type strain sequencing project: providing services to taxonomists for standard genome sequencing and annotation.</title>
        <authorList>
            <consortium name="The Broad Institute Genomics Platform"/>
            <consortium name="The Broad Institute Genome Sequencing Center for Infectious Disease"/>
            <person name="Wu L."/>
            <person name="Ma J."/>
        </authorList>
    </citation>
    <scope>NUCLEOTIDE SEQUENCE [LARGE SCALE GENOMIC DNA]</scope>
    <source>
        <strain evidence="11">JCM 17923</strain>
    </source>
</reference>
<evidence type="ECO:0000259" key="9">
    <source>
        <dbReference type="PROSITE" id="PS50929"/>
    </source>
</evidence>
<dbReference type="InterPro" id="IPR036640">
    <property type="entry name" value="ABC1_TM_sf"/>
</dbReference>
<dbReference type="InterPro" id="IPR027417">
    <property type="entry name" value="P-loop_NTPase"/>
</dbReference>
<feature type="transmembrane region" description="Helical" evidence="7">
    <location>
        <begin position="273"/>
        <end position="296"/>
    </location>
</feature>
<dbReference type="PROSITE" id="PS50929">
    <property type="entry name" value="ABC_TM1F"/>
    <property type="match status" value="1"/>
</dbReference>
<keyword evidence="5 7" id="KW-1133">Transmembrane helix</keyword>
<evidence type="ECO:0000256" key="7">
    <source>
        <dbReference type="SAM" id="Phobius"/>
    </source>
</evidence>
<keyword evidence="11" id="KW-1185">Reference proteome</keyword>
<proteinExistence type="predicted"/>
<keyword evidence="4 10" id="KW-0067">ATP-binding</keyword>
<evidence type="ECO:0000256" key="5">
    <source>
        <dbReference type="ARBA" id="ARBA00022989"/>
    </source>
</evidence>
<dbReference type="InterPro" id="IPR003439">
    <property type="entry name" value="ABC_transporter-like_ATP-bd"/>
</dbReference>
<evidence type="ECO:0000256" key="4">
    <source>
        <dbReference type="ARBA" id="ARBA00022840"/>
    </source>
</evidence>
<accession>A0ABP8I586</accession>
<dbReference type="InterPro" id="IPR003593">
    <property type="entry name" value="AAA+_ATPase"/>
</dbReference>
<keyword evidence="2 7" id="KW-0812">Transmembrane</keyword>
<organism evidence="10 11">
    <name type="scientific">Hymenobacter saemangeumensis</name>
    <dbReference type="NCBI Taxonomy" id="1084522"/>
    <lineage>
        <taxon>Bacteria</taxon>
        <taxon>Pseudomonadati</taxon>
        <taxon>Bacteroidota</taxon>
        <taxon>Cytophagia</taxon>
        <taxon>Cytophagales</taxon>
        <taxon>Hymenobacteraceae</taxon>
        <taxon>Hymenobacter</taxon>
    </lineage>
</organism>
<dbReference type="Pfam" id="PF00664">
    <property type="entry name" value="ABC_membrane"/>
    <property type="match status" value="1"/>
</dbReference>
<dbReference type="InterPro" id="IPR011527">
    <property type="entry name" value="ABC1_TM_dom"/>
</dbReference>
<dbReference type="InterPro" id="IPR039421">
    <property type="entry name" value="Type_1_exporter"/>
</dbReference>
<dbReference type="Pfam" id="PF00005">
    <property type="entry name" value="ABC_tran"/>
    <property type="match status" value="1"/>
</dbReference>
<name>A0ABP8I586_9BACT</name>
<dbReference type="GO" id="GO:0005524">
    <property type="term" value="F:ATP binding"/>
    <property type="evidence" value="ECO:0007669"/>
    <property type="project" value="UniProtKB-KW"/>
</dbReference>
<feature type="domain" description="ABC transporter" evidence="8">
    <location>
        <begin position="369"/>
        <end position="604"/>
    </location>
</feature>
<protein>
    <submittedName>
        <fullName evidence="10">ABC transporter ATP-binding protein</fullName>
    </submittedName>
</protein>